<gene>
    <name evidence="2" type="ORF">D6R50_12900</name>
</gene>
<organism evidence="2 3">
    <name type="scientific">Aeromonas veronii</name>
    <dbReference type="NCBI Taxonomy" id="654"/>
    <lineage>
        <taxon>Bacteria</taxon>
        <taxon>Pseudomonadati</taxon>
        <taxon>Pseudomonadota</taxon>
        <taxon>Gammaproteobacteria</taxon>
        <taxon>Aeromonadales</taxon>
        <taxon>Aeromonadaceae</taxon>
        <taxon>Aeromonas</taxon>
    </lineage>
</organism>
<reference evidence="2 3" key="1">
    <citation type="submission" date="2018-09" db="EMBL/GenBank/DDBJ databases">
        <title>Genome sequencing of Aeromonas veronii MS-17-88.</title>
        <authorList>
            <person name="Tekedar H.C."/>
            <person name="Arick M.A."/>
            <person name="Hsu C.-Y."/>
            <person name="Thrash A."/>
            <person name="Karsi A."/>
            <person name="Lawrence M.L."/>
            <person name="Abdelhamed H."/>
        </authorList>
    </citation>
    <scope>NUCLEOTIDE SEQUENCE [LARGE SCALE GENOMIC DNA]</scope>
    <source>
        <strain evidence="2 3">MS 17-88</strain>
    </source>
</reference>
<keyword evidence="1" id="KW-1133">Transmembrane helix</keyword>
<dbReference type="AlphaFoldDB" id="A0A3A9IUC6"/>
<feature type="transmembrane region" description="Helical" evidence="1">
    <location>
        <begin position="66"/>
        <end position="86"/>
    </location>
</feature>
<evidence type="ECO:0000313" key="2">
    <source>
        <dbReference type="EMBL" id="RKJ90092.1"/>
    </source>
</evidence>
<name>A0A3A9IUC6_AERVE</name>
<keyword evidence="1" id="KW-0812">Transmembrane</keyword>
<dbReference type="EMBL" id="RAWX01000002">
    <property type="protein sequence ID" value="RKJ90092.1"/>
    <property type="molecule type" value="Genomic_DNA"/>
</dbReference>
<evidence type="ECO:0000313" key="3">
    <source>
        <dbReference type="Proteomes" id="UP000281725"/>
    </source>
</evidence>
<protein>
    <submittedName>
        <fullName evidence="2">Uncharacterized protein</fullName>
    </submittedName>
</protein>
<proteinExistence type="predicted"/>
<sequence length="88" mass="10092">MRISFPSLPRLLVFNLANYTIICMISTFVTEPMDSNFFVFAYTVFGIPTMLFLGSGTSIFYILTKQWWLCLANTLAYVGTILLAYLQR</sequence>
<dbReference type="Proteomes" id="UP000281725">
    <property type="component" value="Unassembled WGS sequence"/>
</dbReference>
<keyword evidence="1" id="KW-0472">Membrane</keyword>
<feature type="transmembrane region" description="Helical" evidence="1">
    <location>
        <begin position="12"/>
        <end position="30"/>
    </location>
</feature>
<feature type="transmembrane region" description="Helical" evidence="1">
    <location>
        <begin position="37"/>
        <end position="60"/>
    </location>
</feature>
<comment type="caution">
    <text evidence="2">The sequence shown here is derived from an EMBL/GenBank/DDBJ whole genome shotgun (WGS) entry which is preliminary data.</text>
</comment>
<accession>A0A3A9IUC6</accession>
<evidence type="ECO:0000256" key="1">
    <source>
        <dbReference type="SAM" id="Phobius"/>
    </source>
</evidence>